<dbReference type="PANTHER" id="PTHR10534">
    <property type="entry name" value="PYRIDOXAL KINASE"/>
    <property type="match status" value="1"/>
</dbReference>
<dbReference type="InterPro" id="IPR004625">
    <property type="entry name" value="PyrdxlKinase"/>
</dbReference>
<dbReference type="EMBL" id="LT629757">
    <property type="protein sequence ID" value="SDT04796.1"/>
    <property type="molecule type" value="Genomic_DNA"/>
</dbReference>
<keyword evidence="3" id="KW-0547">Nucleotide-binding</keyword>
<dbReference type="NCBIfam" id="NF004398">
    <property type="entry name" value="PRK05756.1"/>
    <property type="match status" value="1"/>
</dbReference>
<protein>
    <recommendedName>
        <fullName evidence="1">pyridoxal kinase</fullName>
        <ecNumber evidence="1">2.7.1.35</ecNumber>
    </recommendedName>
</protein>
<keyword evidence="5" id="KW-0067">ATP-binding</keyword>
<dbReference type="Proteomes" id="UP000198859">
    <property type="component" value="Chromosome I"/>
</dbReference>
<dbReference type="EC" id="2.7.1.35" evidence="1"/>
<dbReference type="PANTHER" id="PTHR10534:SF2">
    <property type="entry name" value="PYRIDOXAL KINASE"/>
    <property type="match status" value="1"/>
</dbReference>
<evidence type="ECO:0000256" key="5">
    <source>
        <dbReference type="ARBA" id="ARBA00022840"/>
    </source>
</evidence>
<evidence type="ECO:0000259" key="6">
    <source>
        <dbReference type="Pfam" id="PF08543"/>
    </source>
</evidence>
<dbReference type="CDD" id="cd01173">
    <property type="entry name" value="pyridoxal_pyridoxamine_kinase"/>
    <property type="match status" value="1"/>
</dbReference>
<evidence type="ECO:0000256" key="3">
    <source>
        <dbReference type="ARBA" id="ARBA00022741"/>
    </source>
</evidence>
<dbReference type="GO" id="GO:0005524">
    <property type="term" value="F:ATP binding"/>
    <property type="evidence" value="ECO:0007669"/>
    <property type="project" value="UniProtKB-KW"/>
</dbReference>
<organism evidence="7 8">
    <name type="scientific">Nocardioides scoriae</name>
    <dbReference type="NCBI Taxonomy" id="642780"/>
    <lineage>
        <taxon>Bacteria</taxon>
        <taxon>Bacillati</taxon>
        <taxon>Actinomycetota</taxon>
        <taxon>Actinomycetes</taxon>
        <taxon>Propionibacteriales</taxon>
        <taxon>Nocardioidaceae</taxon>
        <taxon>Nocardioides</taxon>
    </lineage>
</organism>
<dbReference type="Gene3D" id="3.40.1190.20">
    <property type="match status" value="1"/>
</dbReference>
<reference evidence="8" key="1">
    <citation type="submission" date="2016-10" db="EMBL/GenBank/DDBJ databases">
        <authorList>
            <person name="Varghese N."/>
            <person name="Submissions S."/>
        </authorList>
    </citation>
    <scope>NUCLEOTIDE SEQUENCE [LARGE SCALE GENOMIC DNA]</scope>
    <source>
        <strain evidence="8">DSM 22127</strain>
    </source>
</reference>
<feature type="domain" description="Pyridoxamine kinase/Phosphomethylpyrimidine kinase" evidence="6">
    <location>
        <begin position="107"/>
        <end position="273"/>
    </location>
</feature>
<dbReference type="InterPro" id="IPR013749">
    <property type="entry name" value="PM/HMP-P_kinase-1"/>
</dbReference>
<keyword evidence="4 7" id="KW-0418">Kinase</keyword>
<dbReference type="GO" id="GO:0005829">
    <property type="term" value="C:cytosol"/>
    <property type="evidence" value="ECO:0007669"/>
    <property type="project" value="TreeGrafter"/>
</dbReference>
<evidence type="ECO:0000313" key="7">
    <source>
        <dbReference type="EMBL" id="SDT04796.1"/>
    </source>
</evidence>
<evidence type="ECO:0000256" key="4">
    <source>
        <dbReference type="ARBA" id="ARBA00022777"/>
    </source>
</evidence>
<dbReference type="Pfam" id="PF08543">
    <property type="entry name" value="Phos_pyr_kin"/>
    <property type="match status" value="1"/>
</dbReference>
<evidence type="ECO:0000313" key="8">
    <source>
        <dbReference type="Proteomes" id="UP000198859"/>
    </source>
</evidence>
<dbReference type="GO" id="GO:0009443">
    <property type="term" value="P:pyridoxal 5'-phosphate salvage"/>
    <property type="evidence" value="ECO:0007669"/>
    <property type="project" value="InterPro"/>
</dbReference>
<keyword evidence="8" id="KW-1185">Reference proteome</keyword>
<accession>A0A1H1X807</accession>
<dbReference type="GO" id="GO:0008478">
    <property type="term" value="F:pyridoxal kinase activity"/>
    <property type="evidence" value="ECO:0007669"/>
    <property type="project" value="UniProtKB-EC"/>
</dbReference>
<dbReference type="AlphaFoldDB" id="A0A1H1X807"/>
<dbReference type="NCBIfam" id="TIGR00687">
    <property type="entry name" value="pyridox_kin"/>
    <property type="match status" value="1"/>
</dbReference>
<gene>
    <name evidence="7" type="ORF">SAMN04488570_3387</name>
</gene>
<proteinExistence type="predicted"/>
<keyword evidence="2" id="KW-0808">Transferase</keyword>
<evidence type="ECO:0000256" key="1">
    <source>
        <dbReference type="ARBA" id="ARBA00012104"/>
    </source>
</evidence>
<name>A0A1H1X807_9ACTN</name>
<dbReference type="SUPFAM" id="SSF53613">
    <property type="entry name" value="Ribokinase-like"/>
    <property type="match status" value="1"/>
</dbReference>
<evidence type="ECO:0000256" key="2">
    <source>
        <dbReference type="ARBA" id="ARBA00022679"/>
    </source>
</evidence>
<dbReference type="InterPro" id="IPR029056">
    <property type="entry name" value="Ribokinase-like"/>
</dbReference>
<sequence>MVRGGDHPHPVRQTDAMELLTIQSSVAFGHVGNSAAVFPLQRLGIEAWAVNTVHFSNHTGYGAWRGPLLSADDLREVVRGVEERGVLERVSAVLSGYQGAEDVGAVVLETVARTKELNPAAVYCCDPVMGDVGRGMFVRPGIPELMRDRVVPAADVITPNHFELDFLAGTTTRTTAELLAAVDAVRAAGPRTVLVTSVLTEDTPEGSVDVLAVSDAGAWTVRTPLLPISPNGCGDVTAAVFLAHLLRTGDAATALPRVTSTVFGILEETLAAGTREIALVAAQDVIAAPPERFTPTRLR</sequence>
<dbReference type="STRING" id="642780.SAMN04488570_3387"/>